<name>A0A183MXY7_9TREM</name>
<evidence type="ECO:0000313" key="3">
    <source>
        <dbReference type="Proteomes" id="UP000277204"/>
    </source>
</evidence>
<gene>
    <name evidence="2" type="ORF">SMRZ_LOCUS20912</name>
</gene>
<dbReference type="AlphaFoldDB" id="A0A183MXY7"/>
<proteinExistence type="predicted"/>
<evidence type="ECO:0000313" key="2">
    <source>
        <dbReference type="EMBL" id="VDP37572.1"/>
    </source>
</evidence>
<feature type="compositionally biased region" description="Basic residues" evidence="1">
    <location>
        <begin position="61"/>
        <end position="70"/>
    </location>
</feature>
<organism evidence="2 3">
    <name type="scientific">Schistosoma margrebowiei</name>
    <dbReference type="NCBI Taxonomy" id="48269"/>
    <lineage>
        <taxon>Eukaryota</taxon>
        <taxon>Metazoa</taxon>
        <taxon>Spiralia</taxon>
        <taxon>Lophotrochozoa</taxon>
        <taxon>Platyhelminthes</taxon>
        <taxon>Trematoda</taxon>
        <taxon>Digenea</taxon>
        <taxon>Strigeidida</taxon>
        <taxon>Schistosomatoidea</taxon>
        <taxon>Schistosomatidae</taxon>
        <taxon>Schistosoma</taxon>
    </lineage>
</organism>
<feature type="compositionally biased region" description="Polar residues" evidence="1">
    <location>
        <begin position="46"/>
        <end position="59"/>
    </location>
</feature>
<dbReference type="Proteomes" id="UP000277204">
    <property type="component" value="Unassembled WGS sequence"/>
</dbReference>
<dbReference type="EMBL" id="UZAI01018498">
    <property type="protein sequence ID" value="VDP37572.1"/>
    <property type="molecule type" value="Genomic_DNA"/>
</dbReference>
<accession>A0A183MXY7</accession>
<evidence type="ECO:0000256" key="1">
    <source>
        <dbReference type="SAM" id="MobiDB-lite"/>
    </source>
</evidence>
<protein>
    <submittedName>
        <fullName evidence="2">Uncharacterized protein</fullName>
    </submittedName>
</protein>
<sequence length="70" mass="8304">MELNELWTTEETAFLRDTDKLNKFKIALRNRLQNLLEEEAVMENNWKGNQRSTNSNVSRGSGHKKHHHKE</sequence>
<feature type="region of interest" description="Disordered" evidence="1">
    <location>
        <begin position="43"/>
        <end position="70"/>
    </location>
</feature>
<keyword evidence="3" id="KW-1185">Reference proteome</keyword>
<reference evidence="2 3" key="1">
    <citation type="submission" date="2018-11" db="EMBL/GenBank/DDBJ databases">
        <authorList>
            <consortium name="Pathogen Informatics"/>
        </authorList>
    </citation>
    <scope>NUCLEOTIDE SEQUENCE [LARGE SCALE GENOMIC DNA]</scope>
    <source>
        <strain evidence="2 3">Zambia</strain>
    </source>
</reference>